<sequence length="401" mass="46236">MAEINLIQITQKLPPSLHGIGDYACKLASKLKLKYAIDSIFVNLDDIEEETSEALNNSSVYSLSKMKVKLADILIKVLELHPEKENILILHYDRGFYDTYLNEKQFEKYYLPINLLKSLSTLKKQGLKFNLIIVFHEFLFPVIERRRDYLLRPFQNLMMKKLIHNADIAVCSNPVVAKQIFNLNHKTKILISPVFSNIGEPSYYPFEIKQEGVWVIFGSTDNLITTLRQFIYQLHLIKKHQHINVLNILGGRQNDEVLNLISEIKKHISQVKYFPGIDNAEASNIFKVSRFCYMYYFSRNLLENSSLIFKSGVFSTACSHGVIPVFGNEGMEYAISVFEHPGFICFQNQDFNFPDCQEINALSSNIFNWYQKYSSLEYAASTFSHAIEYLGSQVVLNISSL</sequence>
<proteinExistence type="predicted"/>
<organism evidence="1 2">
    <name type="scientific">Nostoc sphaeroides CCNUC1</name>
    <dbReference type="NCBI Taxonomy" id="2653204"/>
    <lineage>
        <taxon>Bacteria</taxon>
        <taxon>Bacillati</taxon>
        <taxon>Cyanobacteriota</taxon>
        <taxon>Cyanophyceae</taxon>
        <taxon>Nostocales</taxon>
        <taxon>Nostocaceae</taxon>
        <taxon>Nostoc</taxon>
    </lineage>
</organism>
<name>A0A5P8WDV0_9NOSO</name>
<dbReference type="RefSeq" id="WP_152591388.1">
    <property type="nucleotide sequence ID" value="NZ_CP045227.1"/>
</dbReference>
<evidence type="ECO:0000313" key="1">
    <source>
        <dbReference type="EMBL" id="QFS50336.1"/>
    </source>
</evidence>
<evidence type="ECO:0000313" key="2">
    <source>
        <dbReference type="Proteomes" id="UP000326678"/>
    </source>
</evidence>
<reference evidence="1 2" key="1">
    <citation type="submission" date="2019-10" db="EMBL/GenBank/DDBJ databases">
        <title>Genomic and transcriptomic insights into the perfect genentic adaptation of a filamentous nitrogen-fixing cyanobacterium to rice fields.</title>
        <authorList>
            <person name="Chen Z."/>
        </authorList>
    </citation>
    <scope>NUCLEOTIDE SEQUENCE [LARGE SCALE GENOMIC DNA]</scope>
    <source>
        <strain evidence="1">CCNUC1</strain>
    </source>
</reference>
<gene>
    <name evidence="1" type="ORF">GXM_07830</name>
</gene>
<dbReference type="Proteomes" id="UP000326678">
    <property type="component" value="Chromosome Gxm2"/>
</dbReference>
<keyword evidence="2" id="KW-1185">Reference proteome</keyword>
<dbReference type="KEGG" id="nsh:GXM_07830"/>
<dbReference type="EMBL" id="CP045227">
    <property type="protein sequence ID" value="QFS50336.1"/>
    <property type="molecule type" value="Genomic_DNA"/>
</dbReference>
<accession>A0A5P8WDV0</accession>
<dbReference type="AlphaFoldDB" id="A0A5P8WDV0"/>
<protein>
    <submittedName>
        <fullName evidence="1">Uncharacterized protein</fullName>
    </submittedName>
</protein>